<organism evidence="2 3">
    <name type="scientific">Vitis vinifera</name>
    <name type="common">Grape</name>
    <dbReference type="NCBI Taxonomy" id="29760"/>
    <lineage>
        <taxon>Eukaryota</taxon>
        <taxon>Viridiplantae</taxon>
        <taxon>Streptophyta</taxon>
        <taxon>Embryophyta</taxon>
        <taxon>Tracheophyta</taxon>
        <taxon>Spermatophyta</taxon>
        <taxon>Magnoliopsida</taxon>
        <taxon>eudicotyledons</taxon>
        <taxon>Gunneridae</taxon>
        <taxon>Pentapetalae</taxon>
        <taxon>rosids</taxon>
        <taxon>Vitales</taxon>
        <taxon>Vitaceae</taxon>
        <taxon>Viteae</taxon>
        <taxon>Vitis</taxon>
    </lineage>
</organism>
<dbReference type="CDD" id="cd00121">
    <property type="entry name" value="MATH"/>
    <property type="match status" value="2"/>
</dbReference>
<dbReference type="PANTHER" id="PTHR46162">
    <property type="entry name" value="TRAF-LIKE FAMILY PROTEIN"/>
    <property type="match status" value="1"/>
</dbReference>
<dbReference type="SUPFAM" id="SSF49599">
    <property type="entry name" value="TRAF domain-like"/>
    <property type="match status" value="2"/>
</dbReference>
<accession>A0ABY9BM86</accession>
<dbReference type="Proteomes" id="UP001227230">
    <property type="component" value="Chromosome 3"/>
</dbReference>
<keyword evidence="3" id="KW-1185">Reference proteome</keyword>
<name>A0ABY9BM86_VITVI</name>
<dbReference type="InterPro" id="IPR002083">
    <property type="entry name" value="MATH/TRAF_dom"/>
</dbReference>
<proteinExistence type="predicted"/>
<sequence>MEDGKLPAISRTLRYIQPSDYLFRVECVSSLMNTNIEKYESGKFEAGGYKWRLCLYPNGNIKSNGKGYISLYLAIADTKMLPLGWEVNVNFKLFVFNHKHDQYLTVQDAGGKLTRFNVMKTQCGFPQFLSLDVLNDPCNGYLMEDSCIFGAEVFVIKYSGKGECLSMIKEPVDGTFTWVIENFSTLKEKVMYSDVFTVEDFKWHLILYPKGSSKTKNKSLSLFLELADCETLDNQSKLYAEFELLISDQGNLGYVKHHAKNWFCHSKKEWGLHNMLSLCDFNNKSKGFVLIYNLTVQAKIALMMLSRRYSPALTHDKVTVVWFKLKSYCPSTLPVPKYSVEVKHQTKNFNHFAIG</sequence>
<evidence type="ECO:0000313" key="3">
    <source>
        <dbReference type="Proteomes" id="UP001227230"/>
    </source>
</evidence>
<dbReference type="SMART" id="SM00061">
    <property type="entry name" value="MATH"/>
    <property type="match status" value="2"/>
</dbReference>
<dbReference type="PANTHER" id="PTHR46162:SF40">
    <property type="entry name" value="TRAF-LIKE FAMILY PROTEIN"/>
    <property type="match status" value="1"/>
</dbReference>
<reference evidence="2 3" key="1">
    <citation type="journal article" date="2023" name="Hortic Res">
        <title>The complete reference genome for grapevine (Vitis vinifera L.) genetics and breeding.</title>
        <authorList>
            <person name="Shi X."/>
            <person name="Cao S."/>
            <person name="Wang X."/>
            <person name="Huang S."/>
            <person name="Wang Y."/>
            <person name="Liu Z."/>
            <person name="Liu W."/>
            <person name="Leng X."/>
            <person name="Peng Y."/>
            <person name="Wang N."/>
            <person name="Wang Y."/>
            <person name="Ma Z."/>
            <person name="Xu X."/>
            <person name="Zhang F."/>
            <person name="Xue H."/>
            <person name="Zhong H."/>
            <person name="Wang Y."/>
            <person name="Zhang K."/>
            <person name="Velt A."/>
            <person name="Avia K."/>
            <person name="Holtgrawe D."/>
            <person name="Grimplet J."/>
            <person name="Matus J.T."/>
            <person name="Ware D."/>
            <person name="Wu X."/>
            <person name="Wang H."/>
            <person name="Liu C."/>
            <person name="Fang Y."/>
            <person name="Rustenholz C."/>
            <person name="Cheng Z."/>
            <person name="Xiao H."/>
            <person name="Zhou Y."/>
        </authorList>
    </citation>
    <scope>NUCLEOTIDE SEQUENCE [LARGE SCALE GENOMIC DNA]</scope>
    <source>
        <strain evidence="3">cv. Pinot noir / PN40024</strain>
        <tissue evidence="2">Leaf</tissue>
    </source>
</reference>
<gene>
    <name evidence="2" type="ORF">VitviT2T_003688</name>
</gene>
<evidence type="ECO:0000259" key="1">
    <source>
        <dbReference type="PROSITE" id="PS50144"/>
    </source>
</evidence>
<dbReference type="EMBL" id="CP126650">
    <property type="protein sequence ID" value="WJZ84060.1"/>
    <property type="molecule type" value="Genomic_DNA"/>
</dbReference>
<feature type="domain" description="MATH" evidence="1">
    <location>
        <begin position="18"/>
        <end position="153"/>
    </location>
</feature>
<evidence type="ECO:0000313" key="2">
    <source>
        <dbReference type="EMBL" id="WJZ84060.1"/>
    </source>
</evidence>
<protein>
    <recommendedName>
        <fullName evidence="1">MATH domain-containing protein</fullName>
    </recommendedName>
</protein>
<feature type="domain" description="MATH" evidence="1">
    <location>
        <begin position="173"/>
        <end position="300"/>
    </location>
</feature>
<dbReference type="Gene3D" id="2.60.210.10">
    <property type="entry name" value="Apoptosis, Tumor Necrosis Factor Receptor Associated Protein 2, Chain A"/>
    <property type="match status" value="2"/>
</dbReference>
<dbReference type="PROSITE" id="PS50144">
    <property type="entry name" value="MATH"/>
    <property type="match status" value="2"/>
</dbReference>
<dbReference type="InterPro" id="IPR008974">
    <property type="entry name" value="TRAF-like"/>
</dbReference>
<dbReference type="Pfam" id="PF22486">
    <property type="entry name" value="MATH_2"/>
    <property type="match status" value="2"/>
</dbReference>